<gene>
    <name evidence="1" type="ORF">Acor_81280</name>
</gene>
<dbReference type="AlphaFoldDB" id="A0A5M3WCI3"/>
<evidence type="ECO:0000313" key="1">
    <source>
        <dbReference type="EMBL" id="GES06059.1"/>
    </source>
</evidence>
<proteinExistence type="predicted"/>
<comment type="caution">
    <text evidence="1">The sequence shown here is derived from an EMBL/GenBank/DDBJ whole genome shotgun (WGS) entry which is preliminary data.</text>
</comment>
<evidence type="ECO:0000313" key="2">
    <source>
        <dbReference type="Proteomes" id="UP000334990"/>
    </source>
</evidence>
<protein>
    <recommendedName>
        <fullName evidence="3">Sulfotransferase domain-containing protein</fullName>
    </recommendedName>
</protein>
<sequence>MGSWQHLGWTVYFHELLEQPLLIRDHPGLLALREHVGSQDRLAKAVALWRAAREVTDSITHPNIRVISYESLAADPLYGFRDLYAWCGLSWTDRSAQLVRRACTGPSPDRAFTWSGLSRTAFQPADSAATAARVRLSPEDASRVLSLVR</sequence>
<dbReference type="InterPro" id="IPR027417">
    <property type="entry name" value="P-loop_NTPase"/>
</dbReference>
<reference evidence="1 2" key="1">
    <citation type="submission" date="2019-10" db="EMBL/GenBank/DDBJ databases">
        <title>Whole genome shotgun sequence of Acrocarpospora corrugata NBRC 13972.</title>
        <authorList>
            <person name="Ichikawa N."/>
            <person name="Kimura A."/>
            <person name="Kitahashi Y."/>
            <person name="Komaki H."/>
            <person name="Oguchi A."/>
        </authorList>
    </citation>
    <scope>NUCLEOTIDE SEQUENCE [LARGE SCALE GENOMIC DNA]</scope>
    <source>
        <strain evidence="1 2">NBRC 13972</strain>
    </source>
</reference>
<keyword evidence="2" id="KW-1185">Reference proteome</keyword>
<evidence type="ECO:0008006" key="3">
    <source>
        <dbReference type="Google" id="ProtNLM"/>
    </source>
</evidence>
<dbReference type="EMBL" id="BLAD01000127">
    <property type="protein sequence ID" value="GES06059.1"/>
    <property type="molecule type" value="Genomic_DNA"/>
</dbReference>
<dbReference type="Gene3D" id="3.40.50.300">
    <property type="entry name" value="P-loop containing nucleotide triphosphate hydrolases"/>
    <property type="match status" value="1"/>
</dbReference>
<accession>A0A5M3WCI3</accession>
<name>A0A5M3WCI3_9ACTN</name>
<dbReference type="SUPFAM" id="SSF52540">
    <property type="entry name" value="P-loop containing nucleoside triphosphate hydrolases"/>
    <property type="match status" value="1"/>
</dbReference>
<organism evidence="1 2">
    <name type="scientific">Acrocarpospora corrugata</name>
    <dbReference type="NCBI Taxonomy" id="35763"/>
    <lineage>
        <taxon>Bacteria</taxon>
        <taxon>Bacillati</taxon>
        <taxon>Actinomycetota</taxon>
        <taxon>Actinomycetes</taxon>
        <taxon>Streptosporangiales</taxon>
        <taxon>Streptosporangiaceae</taxon>
        <taxon>Acrocarpospora</taxon>
    </lineage>
</organism>
<dbReference type="Proteomes" id="UP000334990">
    <property type="component" value="Unassembled WGS sequence"/>
</dbReference>